<dbReference type="InterPro" id="IPR006311">
    <property type="entry name" value="TAT_signal"/>
</dbReference>
<dbReference type="GO" id="GO:0046872">
    <property type="term" value="F:metal ion binding"/>
    <property type="evidence" value="ECO:0007669"/>
    <property type="project" value="UniProtKB-KW"/>
</dbReference>
<dbReference type="SUPFAM" id="SSF52833">
    <property type="entry name" value="Thioredoxin-like"/>
    <property type="match status" value="1"/>
</dbReference>
<sequence length="239" mass="26263">MSPTLPIDRRTFLRSAGTAALGVSLAGCSGLPLGSTGAAEDVALDPPENYEKRSDADLPYPIHGEELPEVSVPAPLHDREVSTREFVGDRHAMLTFVFARCSMTCPALTANLVQVQAESVAEGFADEMAFLPVTFDPEHDTAAELESYGEDRGVDREAGNWWFLRPEGDERARTVVTDAFGVAYEYIPKEDRDAENMAYVHTNLIVLANADGYVERAYTGQVPNPADVVDDVRTLRERW</sequence>
<protein>
    <submittedName>
        <fullName evidence="4">SCO family protein</fullName>
    </submittedName>
</protein>
<evidence type="ECO:0000313" key="4">
    <source>
        <dbReference type="EMBL" id="PAU82887.1"/>
    </source>
</evidence>
<keyword evidence="5" id="KW-1185">Reference proteome</keyword>
<keyword evidence="3" id="KW-1015">Disulfide bond</keyword>
<feature type="disulfide bond" description="Redox-active" evidence="3">
    <location>
        <begin position="101"/>
        <end position="105"/>
    </location>
</feature>
<dbReference type="PROSITE" id="PS51318">
    <property type="entry name" value="TAT"/>
    <property type="match status" value="1"/>
</dbReference>
<proteinExistence type="inferred from homology"/>
<dbReference type="EMBL" id="NSKC01000008">
    <property type="protein sequence ID" value="PAU82887.1"/>
    <property type="molecule type" value="Genomic_DNA"/>
</dbReference>
<dbReference type="Proteomes" id="UP000218083">
    <property type="component" value="Unassembled WGS sequence"/>
</dbReference>
<accession>A0A2A2FDY9</accession>
<comment type="caution">
    <text evidence="4">The sequence shown here is derived from an EMBL/GenBank/DDBJ whole genome shotgun (WGS) entry which is preliminary data.</text>
</comment>
<feature type="binding site" evidence="2">
    <location>
        <position position="101"/>
    </location>
    <ligand>
        <name>Cu cation</name>
        <dbReference type="ChEBI" id="CHEBI:23378"/>
    </ligand>
</feature>
<keyword evidence="2" id="KW-0479">Metal-binding</keyword>
<dbReference type="PANTHER" id="PTHR12151:SF25">
    <property type="entry name" value="LINALOOL DEHYDRATASE_ISOMERASE DOMAIN-CONTAINING PROTEIN"/>
    <property type="match status" value="1"/>
</dbReference>
<comment type="similarity">
    <text evidence="1">Belongs to the SCO1/2 family.</text>
</comment>
<dbReference type="RefSeq" id="WP_095637499.1">
    <property type="nucleotide sequence ID" value="NZ_NSKC01000008.1"/>
</dbReference>
<dbReference type="Pfam" id="PF02630">
    <property type="entry name" value="SCO1-SenC"/>
    <property type="match status" value="1"/>
</dbReference>
<dbReference type="Gene3D" id="3.40.30.10">
    <property type="entry name" value="Glutaredoxin"/>
    <property type="match status" value="1"/>
</dbReference>
<dbReference type="CDD" id="cd02968">
    <property type="entry name" value="SCO"/>
    <property type="match status" value="1"/>
</dbReference>
<dbReference type="InterPro" id="IPR036249">
    <property type="entry name" value="Thioredoxin-like_sf"/>
</dbReference>
<feature type="binding site" evidence="2">
    <location>
        <position position="201"/>
    </location>
    <ligand>
        <name>Cu cation</name>
        <dbReference type="ChEBI" id="CHEBI:23378"/>
    </ligand>
</feature>
<evidence type="ECO:0000313" key="5">
    <source>
        <dbReference type="Proteomes" id="UP000218083"/>
    </source>
</evidence>
<evidence type="ECO:0000256" key="3">
    <source>
        <dbReference type="PIRSR" id="PIRSR603782-2"/>
    </source>
</evidence>
<keyword evidence="2" id="KW-0186">Copper</keyword>
<dbReference type="PANTHER" id="PTHR12151">
    <property type="entry name" value="ELECTRON TRANSPORT PROTIN SCO1/SENC FAMILY MEMBER"/>
    <property type="match status" value="1"/>
</dbReference>
<evidence type="ECO:0000256" key="1">
    <source>
        <dbReference type="ARBA" id="ARBA00010996"/>
    </source>
</evidence>
<organism evidence="4 5">
    <name type="scientific">Halorubrum salipaludis</name>
    <dbReference type="NCBI Taxonomy" id="2032630"/>
    <lineage>
        <taxon>Archaea</taxon>
        <taxon>Methanobacteriati</taxon>
        <taxon>Methanobacteriota</taxon>
        <taxon>Stenosarchaea group</taxon>
        <taxon>Halobacteria</taxon>
        <taxon>Halobacteriales</taxon>
        <taxon>Haloferacaceae</taxon>
        <taxon>Halorubrum</taxon>
    </lineage>
</organism>
<dbReference type="InterPro" id="IPR003782">
    <property type="entry name" value="SCO1/SenC"/>
</dbReference>
<evidence type="ECO:0000256" key="2">
    <source>
        <dbReference type="PIRSR" id="PIRSR603782-1"/>
    </source>
</evidence>
<reference evidence="4 5" key="1">
    <citation type="submission" date="2017-08" db="EMBL/GenBank/DDBJ databases">
        <title>The strain WRN001 was isolated from Binhai saline alkaline soil, Tianjin, China.</title>
        <authorList>
            <person name="Liu D."/>
            <person name="Zhang G."/>
        </authorList>
    </citation>
    <scope>NUCLEOTIDE SEQUENCE [LARGE SCALE GENOMIC DNA]</scope>
    <source>
        <strain evidence="4 5">WN019</strain>
    </source>
</reference>
<name>A0A2A2FDY9_9EURY</name>
<gene>
    <name evidence="4" type="ORF">CK500_12200</name>
</gene>
<feature type="binding site" evidence="2">
    <location>
        <position position="105"/>
    </location>
    <ligand>
        <name>Cu cation</name>
        <dbReference type="ChEBI" id="CHEBI:23378"/>
    </ligand>
</feature>
<dbReference type="OrthoDB" id="27579at2157"/>
<dbReference type="AlphaFoldDB" id="A0A2A2FDY9"/>